<proteinExistence type="predicted"/>
<feature type="region of interest" description="Disordered" evidence="1">
    <location>
        <begin position="1"/>
        <end position="20"/>
    </location>
</feature>
<sequence length="155" mass="17689">MPQLQHGLENGLGSPAKIDDMRCLNSRSRLFPRNRQTTTPALNHSGAGQFPHSCTHAHHSHGNDHRWGGRRDHENRAKRSRHDQHPTSPHGYRACSAKHLADCRRRIGKPDHLSYKNQQHLVVKNAFQTQNASKHSNRFQSHGNDACSNQIPRER</sequence>
<name>A0A517MEX3_9BACT</name>
<evidence type="ECO:0000313" key="3">
    <source>
        <dbReference type="Proteomes" id="UP000320672"/>
    </source>
</evidence>
<feature type="compositionally biased region" description="Basic and acidic residues" evidence="1">
    <location>
        <begin position="61"/>
        <end position="77"/>
    </location>
</feature>
<dbReference type="KEGG" id="rml:FF011L_22020"/>
<protein>
    <submittedName>
        <fullName evidence="2">Uncharacterized protein</fullName>
    </submittedName>
</protein>
<feature type="region of interest" description="Disordered" evidence="1">
    <location>
        <begin position="30"/>
        <end position="93"/>
    </location>
</feature>
<organism evidence="2 3">
    <name type="scientific">Roseimaritima multifibrata</name>
    <dbReference type="NCBI Taxonomy" id="1930274"/>
    <lineage>
        <taxon>Bacteria</taxon>
        <taxon>Pseudomonadati</taxon>
        <taxon>Planctomycetota</taxon>
        <taxon>Planctomycetia</taxon>
        <taxon>Pirellulales</taxon>
        <taxon>Pirellulaceae</taxon>
        <taxon>Roseimaritima</taxon>
    </lineage>
</organism>
<evidence type="ECO:0000256" key="1">
    <source>
        <dbReference type="SAM" id="MobiDB-lite"/>
    </source>
</evidence>
<accession>A0A517MEX3</accession>
<feature type="region of interest" description="Disordered" evidence="1">
    <location>
        <begin position="129"/>
        <end position="155"/>
    </location>
</feature>
<dbReference type="EMBL" id="CP036262">
    <property type="protein sequence ID" value="QDS93432.1"/>
    <property type="molecule type" value="Genomic_DNA"/>
</dbReference>
<reference evidence="2 3" key="1">
    <citation type="submission" date="2019-02" db="EMBL/GenBank/DDBJ databases">
        <title>Deep-cultivation of Planctomycetes and their phenomic and genomic characterization uncovers novel biology.</title>
        <authorList>
            <person name="Wiegand S."/>
            <person name="Jogler M."/>
            <person name="Boedeker C."/>
            <person name="Pinto D."/>
            <person name="Vollmers J."/>
            <person name="Rivas-Marin E."/>
            <person name="Kohn T."/>
            <person name="Peeters S.H."/>
            <person name="Heuer A."/>
            <person name="Rast P."/>
            <person name="Oberbeckmann S."/>
            <person name="Bunk B."/>
            <person name="Jeske O."/>
            <person name="Meyerdierks A."/>
            <person name="Storesund J.E."/>
            <person name="Kallscheuer N."/>
            <person name="Luecker S."/>
            <person name="Lage O.M."/>
            <person name="Pohl T."/>
            <person name="Merkel B.J."/>
            <person name="Hornburger P."/>
            <person name="Mueller R.-W."/>
            <person name="Bruemmer F."/>
            <person name="Labrenz M."/>
            <person name="Spormann A.M."/>
            <person name="Op den Camp H."/>
            <person name="Overmann J."/>
            <person name="Amann R."/>
            <person name="Jetten M.S.M."/>
            <person name="Mascher T."/>
            <person name="Medema M.H."/>
            <person name="Devos D.P."/>
            <person name="Kaster A.-K."/>
            <person name="Ovreas L."/>
            <person name="Rohde M."/>
            <person name="Galperin M.Y."/>
            <person name="Jogler C."/>
        </authorList>
    </citation>
    <scope>NUCLEOTIDE SEQUENCE [LARGE SCALE GENOMIC DNA]</scope>
    <source>
        <strain evidence="2 3">FF011L</strain>
    </source>
</reference>
<gene>
    <name evidence="2" type="ORF">FF011L_22020</name>
</gene>
<evidence type="ECO:0000313" key="2">
    <source>
        <dbReference type="EMBL" id="QDS93432.1"/>
    </source>
</evidence>
<dbReference type="AlphaFoldDB" id="A0A517MEX3"/>
<dbReference type="Proteomes" id="UP000320672">
    <property type="component" value="Chromosome"/>
</dbReference>
<keyword evidence="3" id="KW-1185">Reference proteome</keyword>